<evidence type="ECO:0008006" key="4">
    <source>
        <dbReference type="Google" id="ProtNLM"/>
    </source>
</evidence>
<keyword evidence="1" id="KW-1133">Transmembrane helix</keyword>
<keyword evidence="1" id="KW-0472">Membrane</keyword>
<evidence type="ECO:0000313" key="3">
    <source>
        <dbReference type="Proteomes" id="UP001220395"/>
    </source>
</evidence>
<feature type="transmembrane region" description="Helical" evidence="1">
    <location>
        <begin position="71"/>
        <end position="91"/>
    </location>
</feature>
<feature type="transmembrane region" description="Helical" evidence="1">
    <location>
        <begin position="296"/>
        <end position="315"/>
    </location>
</feature>
<protein>
    <recommendedName>
        <fullName evidence="4">Glycosyltransferase RgtA/B/C/D-like domain-containing protein</fullName>
    </recommendedName>
</protein>
<keyword evidence="3" id="KW-1185">Reference proteome</keyword>
<dbReference type="Proteomes" id="UP001220395">
    <property type="component" value="Chromosome"/>
</dbReference>
<dbReference type="RefSeq" id="WP_273687217.1">
    <property type="nucleotide sequence ID" value="NZ_CP117411.1"/>
</dbReference>
<feature type="transmembrane region" description="Helical" evidence="1">
    <location>
        <begin position="138"/>
        <end position="160"/>
    </location>
</feature>
<gene>
    <name evidence="2" type="ORF">PQ455_16400</name>
</gene>
<keyword evidence="1" id="KW-0812">Transmembrane</keyword>
<evidence type="ECO:0000313" key="2">
    <source>
        <dbReference type="EMBL" id="WCT73181.1"/>
    </source>
</evidence>
<dbReference type="EMBL" id="CP117411">
    <property type="protein sequence ID" value="WCT73181.1"/>
    <property type="molecule type" value="Genomic_DNA"/>
</dbReference>
<name>A0ABY7TK78_9SPHN</name>
<feature type="transmembrane region" description="Helical" evidence="1">
    <location>
        <begin position="172"/>
        <end position="196"/>
    </location>
</feature>
<feature type="transmembrane region" description="Helical" evidence="1">
    <location>
        <begin position="98"/>
        <end position="118"/>
    </location>
</feature>
<feature type="transmembrane region" description="Helical" evidence="1">
    <location>
        <begin position="344"/>
        <end position="363"/>
    </location>
</feature>
<proteinExistence type="predicted"/>
<evidence type="ECO:0000256" key="1">
    <source>
        <dbReference type="SAM" id="Phobius"/>
    </source>
</evidence>
<feature type="transmembrane region" description="Helical" evidence="1">
    <location>
        <begin position="216"/>
        <end position="236"/>
    </location>
</feature>
<feature type="transmembrane region" description="Helical" evidence="1">
    <location>
        <begin position="272"/>
        <end position="290"/>
    </location>
</feature>
<accession>A0ABY7TK78</accession>
<organism evidence="2 3">
    <name type="scientific">Sphingomonas naphthae</name>
    <dbReference type="NCBI Taxonomy" id="1813468"/>
    <lineage>
        <taxon>Bacteria</taxon>
        <taxon>Pseudomonadati</taxon>
        <taxon>Pseudomonadota</taxon>
        <taxon>Alphaproteobacteria</taxon>
        <taxon>Sphingomonadales</taxon>
        <taxon>Sphingomonadaceae</taxon>
        <taxon>Sphingomonas</taxon>
    </lineage>
</organism>
<sequence>MFRRRTPAVEPVAGWWNSRWLLALLVLVAAVPLILPETPPLIDLMGHMGRYRIELADPASPLRTTFFSFRWALIANLGIDLLIVPMSAIFGLELGVKLIVMAIPMITVAGMLGVARELHGRVPPFAYFALPLAYSYPFQWGFANFVLSMGLALCLWALWLRLTRLGRFRLRAALFVPLGMALYICHIFGWAVLALVAFASEVQRRRETGADWIPSIWHGGWACLPLAPPLILMVLWRSGDVKGGNADWFYWRAKWVYMLSALRNHDRTIDTFSIWLLFGLIGAGVLRAGTRLSRTGAIAALLLLIAYIGLPRILLSSAYADMRLAPYVVMMALLAMAPRTSSRTITQVLAVLGIAFYLFRLGVTTVNFERIDRLHAEQLRAIEHIKPDSRVFVMVELRCLSAWDSSRMEHLGAMAIVRRGAFVNGQWTAAGAQLLTIKYAPAKGFAEDPTQILRPGRCRSRRATRYPDKLFSLPHNAFDYVWLIDMPRRKWLAFEGLTPVWNGGERGILYRVTGPATAAIETPNGSETLSTR</sequence>
<reference evidence="2 3" key="1">
    <citation type="submission" date="2023-02" db="EMBL/GenBank/DDBJ databases">
        <title>Genome sequence of Sphingomonas naphthae.</title>
        <authorList>
            <person name="Kim S."/>
            <person name="Heo J."/>
            <person name="Kwon S.-W."/>
        </authorList>
    </citation>
    <scope>NUCLEOTIDE SEQUENCE [LARGE SCALE GENOMIC DNA]</scope>
    <source>
        <strain evidence="2 3">KACC 18716</strain>
    </source>
</reference>